<comment type="pathway">
    <text evidence="2">Quinol/quinone metabolism; menaquinone biosynthesis.</text>
</comment>
<feature type="transmembrane region" description="Helical" evidence="8">
    <location>
        <begin position="193"/>
        <end position="216"/>
    </location>
</feature>
<dbReference type="Pfam" id="PF01040">
    <property type="entry name" value="UbiA"/>
    <property type="match status" value="1"/>
</dbReference>
<protein>
    <submittedName>
        <fullName evidence="9">UbiA family prenyltransferase</fullName>
    </submittedName>
</protein>
<dbReference type="CDD" id="cd13962">
    <property type="entry name" value="PT_UbiA_UBIAD1"/>
    <property type="match status" value="1"/>
</dbReference>
<evidence type="ECO:0000313" key="10">
    <source>
        <dbReference type="Proteomes" id="UP000757900"/>
    </source>
</evidence>
<evidence type="ECO:0000313" key="9">
    <source>
        <dbReference type="EMBL" id="MBF0934360.1"/>
    </source>
</evidence>
<evidence type="ECO:0000256" key="7">
    <source>
        <dbReference type="ARBA" id="ARBA00023136"/>
    </source>
</evidence>
<dbReference type="GO" id="GO:0016020">
    <property type="term" value="C:membrane"/>
    <property type="evidence" value="ECO:0007669"/>
    <property type="project" value="UniProtKB-SubCell"/>
</dbReference>
<keyword evidence="7 8" id="KW-0472">Membrane</keyword>
<dbReference type="Proteomes" id="UP000757900">
    <property type="component" value="Unassembled WGS sequence"/>
</dbReference>
<dbReference type="InterPro" id="IPR000537">
    <property type="entry name" value="UbiA_prenyltransferase"/>
</dbReference>
<evidence type="ECO:0000256" key="2">
    <source>
        <dbReference type="ARBA" id="ARBA00004863"/>
    </source>
</evidence>
<dbReference type="GO" id="GO:0042371">
    <property type="term" value="P:vitamin K biosynthetic process"/>
    <property type="evidence" value="ECO:0007669"/>
    <property type="project" value="TreeGrafter"/>
</dbReference>
<evidence type="ECO:0000256" key="6">
    <source>
        <dbReference type="ARBA" id="ARBA00022989"/>
    </source>
</evidence>
<accession>A0A929MQB9</accession>
<reference evidence="9" key="1">
    <citation type="submission" date="2020-04" db="EMBL/GenBank/DDBJ databases">
        <title>Deep metagenomics examines the oral microbiome during advanced dental caries in children, revealing novel taxa and co-occurrences with host molecules.</title>
        <authorList>
            <person name="Baker J.L."/>
            <person name="Morton J.T."/>
            <person name="Dinis M."/>
            <person name="Alvarez R."/>
            <person name="Tran N.C."/>
            <person name="Knight R."/>
            <person name="Edlund A."/>
        </authorList>
    </citation>
    <scope>NUCLEOTIDE SEQUENCE</scope>
    <source>
        <strain evidence="9">JCVI_23_bin.16</strain>
    </source>
</reference>
<dbReference type="GO" id="GO:0004659">
    <property type="term" value="F:prenyltransferase activity"/>
    <property type="evidence" value="ECO:0007669"/>
    <property type="project" value="InterPro"/>
</dbReference>
<name>A0A929MQB9_ABIDE</name>
<sequence>MRGIILLKIKQKLAIFFEFVELRTKVASVFPMLAGFLWTYYRLGRFNWVNASLFALAVLSFDMCTTAINNAVDYHKAVDLDYKTSENVIGVHQLDFGQMVRIIFGLLAFSVVVSLVIVSRTDVLLLVLGGLCFLLGIGYTYGPMPLSRLPLGEVFSGLTMGFGIFFLAVYMTAYDQLLWSQWTGGMVTIGWNWALTLELFCYSLPLVSLIAGIMLANNTCDLEVDIRNHRFTLVYYLGKARAVALYTGLQVLPWLVLLGLALTGRLPIWGLVTFVGLALHWPKVLAFRAKQVKRETFVLSVQSFVLVASLYCAWLLLGILLP</sequence>
<comment type="subcellular location">
    <subcellularLocation>
        <location evidence="1">Membrane</location>
        <topology evidence="1">Multi-pass membrane protein</topology>
    </subcellularLocation>
</comment>
<comment type="caution">
    <text evidence="9">The sequence shown here is derived from an EMBL/GenBank/DDBJ whole genome shotgun (WGS) entry which is preliminary data.</text>
</comment>
<dbReference type="EMBL" id="JABZFV010000016">
    <property type="protein sequence ID" value="MBF0934360.1"/>
    <property type="molecule type" value="Genomic_DNA"/>
</dbReference>
<dbReference type="InterPro" id="IPR044878">
    <property type="entry name" value="UbiA_sf"/>
</dbReference>
<dbReference type="AlphaFoldDB" id="A0A929MQB9"/>
<proteinExistence type="predicted"/>
<feature type="transmembrane region" description="Helical" evidence="8">
    <location>
        <begin position="123"/>
        <end position="142"/>
    </location>
</feature>
<feature type="transmembrane region" description="Helical" evidence="8">
    <location>
        <begin position="53"/>
        <end position="72"/>
    </location>
</feature>
<keyword evidence="4" id="KW-0808">Transferase</keyword>
<evidence type="ECO:0000256" key="3">
    <source>
        <dbReference type="ARBA" id="ARBA00022428"/>
    </source>
</evidence>
<evidence type="ECO:0000256" key="4">
    <source>
        <dbReference type="ARBA" id="ARBA00022679"/>
    </source>
</evidence>
<dbReference type="GO" id="GO:0009234">
    <property type="term" value="P:menaquinone biosynthetic process"/>
    <property type="evidence" value="ECO:0007669"/>
    <property type="project" value="UniProtKB-KW"/>
</dbReference>
<dbReference type="PANTHER" id="PTHR13929">
    <property type="entry name" value="1,4-DIHYDROXY-2-NAPHTHOATE OCTAPRENYLTRANSFERASE"/>
    <property type="match status" value="1"/>
</dbReference>
<keyword evidence="6 8" id="KW-1133">Transmembrane helix</keyword>
<dbReference type="Gene3D" id="1.10.357.140">
    <property type="entry name" value="UbiA prenyltransferase"/>
    <property type="match status" value="1"/>
</dbReference>
<evidence type="ECO:0000256" key="8">
    <source>
        <dbReference type="SAM" id="Phobius"/>
    </source>
</evidence>
<feature type="transmembrane region" description="Helical" evidence="8">
    <location>
        <begin position="297"/>
        <end position="321"/>
    </location>
</feature>
<evidence type="ECO:0000256" key="1">
    <source>
        <dbReference type="ARBA" id="ARBA00004141"/>
    </source>
</evidence>
<dbReference type="PANTHER" id="PTHR13929:SF0">
    <property type="entry name" value="UBIA PRENYLTRANSFERASE DOMAIN-CONTAINING PROTEIN 1"/>
    <property type="match status" value="1"/>
</dbReference>
<dbReference type="InterPro" id="IPR026046">
    <property type="entry name" value="UBIAD1"/>
</dbReference>
<gene>
    <name evidence="9" type="ORF">HXK00_01795</name>
</gene>
<evidence type="ECO:0000256" key="5">
    <source>
        <dbReference type="ARBA" id="ARBA00022692"/>
    </source>
</evidence>
<feature type="transmembrane region" description="Helical" evidence="8">
    <location>
        <begin position="99"/>
        <end position="117"/>
    </location>
</feature>
<feature type="transmembrane region" description="Helical" evidence="8">
    <location>
        <begin position="154"/>
        <end position="173"/>
    </location>
</feature>
<keyword evidence="3" id="KW-0474">Menaquinone biosynthesis</keyword>
<organism evidence="9 10">
    <name type="scientific">Abiotrophia defectiva</name>
    <name type="common">Streptococcus defectivus</name>
    <dbReference type="NCBI Taxonomy" id="46125"/>
    <lineage>
        <taxon>Bacteria</taxon>
        <taxon>Bacillati</taxon>
        <taxon>Bacillota</taxon>
        <taxon>Bacilli</taxon>
        <taxon>Lactobacillales</taxon>
        <taxon>Aerococcaceae</taxon>
        <taxon>Abiotrophia</taxon>
    </lineage>
</organism>
<keyword evidence="5 8" id="KW-0812">Transmembrane</keyword>